<protein>
    <recommendedName>
        <fullName evidence="5">Glycosyltransferase</fullName>
    </recommendedName>
</protein>
<dbReference type="Pfam" id="PF00534">
    <property type="entry name" value="Glycos_transf_1"/>
    <property type="match status" value="1"/>
</dbReference>
<keyword evidence="4" id="KW-1185">Reference proteome</keyword>
<feature type="domain" description="Glycosyl transferase family 1" evidence="1">
    <location>
        <begin position="200"/>
        <end position="342"/>
    </location>
</feature>
<dbReference type="EMBL" id="FZMP01000249">
    <property type="protein sequence ID" value="SNQ62932.1"/>
    <property type="molecule type" value="Genomic_DNA"/>
</dbReference>
<dbReference type="CDD" id="cd03794">
    <property type="entry name" value="GT4_WbuB-like"/>
    <property type="match status" value="1"/>
</dbReference>
<gene>
    <name evidence="3" type="ORF">MNV_980034</name>
</gene>
<evidence type="ECO:0000259" key="2">
    <source>
        <dbReference type="Pfam" id="PF13439"/>
    </source>
</evidence>
<dbReference type="OrthoDB" id="132546at2157"/>
<dbReference type="AlphaFoldDB" id="A0A284VUH7"/>
<dbReference type="InterPro" id="IPR001296">
    <property type="entry name" value="Glyco_trans_1"/>
</dbReference>
<dbReference type="PANTHER" id="PTHR45947:SF3">
    <property type="entry name" value="SULFOQUINOVOSYL TRANSFERASE SQD2"/>
    <property type="match status" value="1"/>
</dbReference>
<evidence type="ECO:0000313" key="4">
    <source>
        <dbReference type="Proteomes" id="UP000218615"/>
    </source>
</evidence>
<organism evidence="3 4">
    <name type="scientific">Candidatus Methanoperedens nitratireducens</name>
    <dbReference type="NCBI Taxonomy" id="1392998"/>
    <lineage>
        <taxon>Archaea</taxon>
        <taxon>Methanobacteriati</taxon>
        <taxon>Methanobacteriota</taxon>
        <taxon>Stenosarchaea group</taxon>
        <taxon>Methanomicrobia</taxon>
        <taxon>Methanosarcinales</taxon>
        <taxon>ANME-2 cluster</taxon>
        <taxon>Candidatus Methanoperedentaceae</taxon>
        <taxon>Candidatus Methanoperedens</taxon>
    </lineage>
</organism>
<accession>A0A284VUH7</accession>
<reference evidence="4" key="1">
    <citation type="submission" date="2017-06" db="EMBL/GenBank/DDBJ databases">
        <authorList>
            <person name="Cremers G."/>
        </authorList>
    </citation>
    <scope>NUCLEOTIDE SEQUENCE [LARGE SCALE GENOMIC DNA]</scope>
</reference>
<dbReference type="RefSeq" id="WP_096207421.1">
    <property type="nucleotide sequence ID" value="NZ_FZMP01000249.1"/>
</dbReference>
<dbReference type="Pfam" id="PF13439">
    <property type="entry name" value="Glyco_transf_4"/>
    <property type="match status" value="1"/>
</dbReference>
<proteinExistence type="predicted"/>
<evidence type="ECO:0000313" key="3">
    <source>
        <dbReference type="EMBL" id="SNQ62932.1"/>
    </source>
</evidence>
<evidence type="ECO:0008006" key="5">
    <source>
        <dbReference type="Google" id="ProtNLM"/>
    </source>
</evidence>
<dbReference type="Gene3D" id="3.40.50.2000">
    <property type="entry name" value="Glycogen Phosphorylase B"/>
    <property type="match status" value="2"/>
</dbReference>
<evidence type="ECO:0000259" key="1">
    <source>
        <dbReference type="Pfam" id="PF00534"/>
    </source>
</evidence>
<dbReference type="Proteomes" id="UP000218615">
    <property type="component" value="Unassembled WGS sequence"/>
</dbReference>
<dbReference type="InterPro" id="IPR028098">
    <property type="entry name" value="Glyco_trans_4-like_N"/>
</dbReference>
<dbReference type="GO" id="GO:0016757">
    <property type="term" value="F:glycosyltransferase activity"/>
    <property type="evidence" value="ECO:0007669"/>
    <property type="project" value="InterPro"/>
</dbReference>
<dbReference type="PANTHER" id="PTHR45947">
    <property type="entry name" value="SULFOQUINOVOSYL TRANSFERASE SQD2"/>
    <property type="match status" value="1"/>
</dbReference>
<sequence>MRVCIAQNVSLADHLALSTYLRSITKYLAKQESIELVLLPLKGSHIPSDIPQNIEIHEIEGSLYSIKGNIKYAYNLYKKISELSKEKPIDIIHCLYPNSAILGACLFKRKSPNTKIIYDIRSPWIEMSIEKKTIPKFMIPIYRMLAYQSERTLAKHVDGFIFITEGLKKFYEGLIELDNKPTTVIPSGVDIDMFSSIDKKNAIRTKYKISEEDFLIGYVGVISKMRELDFILNTFKNLINNNKKYKLMFVGDGDAKEYLEKLSTELKIQDNVIFTGRVPYEQVPYYMSEFNLGLCHLPDKFVFRYSFPMKVLEYLACGIPVLASDIEAHREIAMQVDNIRLYKNEEEALTVSLYNFSNLKPDNKRIQDFSWFNLTNKIIDSYKRVL</sequence>
<dbReference type="SUPFAM" id="SSF53756">
    <property type="entry name" value="UDP-Glycosyltransferase/glycogen phosphorylase"/>
    <property type="match status" value="1"/>
</dbReference>
<dbReference type="InterPro" id="IPR050194">
    <property type="entry name" value="Glycosyltransferase_grp1"/>
</dbReference>
<name>A0A284VUH7_9EURY</name>
<feature type="domain" description="Glycosyltransferase subfamily 4-like N-terminal" evidence="2">
    <location>
        <begin position="18"/>
        <end position="192"/>
    </location>
</feature>